<feature type="domain" description="AAA ATPase AAA+ lid" evidence="6">
    <location>
        <begin position="97"/>
        <end position="132"/>
    </location>
</feature>
<evidence type="ECO:0000313" key="7">
    <source>
        <dbReference type="EMBL" id="KAF0307272.1"/>
    </source>
</evidence>
<dbReference type="GO" id="GO:0005634">
    <property type="term" value="C:nucleus"/>
    <property type="evidence" value="ECO:0007669"/>
    <property type="project" value="TreeGrafter"/>
</dbReference>
<evidence type="ECO:0000256" key="3">
    <source>
        <dbReference type="ARBA" id="ARBA00022840"/>
    </source>
</evidence>
<dbReference type="GO" id="GO:0003682">
    <property type="term" value="F:chromatin binding"/>
    <property type="evidence" value="ECO:0007669"/>
    <property type="project" value="TreeGrafter"/>
</dbReference>
<dbReference type="EMBL" id="VIIS01000591">
    <property type="protein sequence ID" value="KAF0307272.1"/>
    <property type="molecule type" value="Genomic_DNA"/>
</dbReference>
<dbReference type="InterPro" id="IPR045199">
    <property type="entry name" value="ATAD2-like"/>
</dbReference>
<feature type="domain" description="ATPase AAA-type core" evidence="5">
    <location>
        <begin position="2"/>
        <end position="74"/>
    </location>
</feature>
<dbReference type="SUPFAM" id="SSF52540">
    <property type="entry name" value="P-loop containing nucleoside triphosphate hydrolases"/>
    <property type="match status" value="1"/>
</dbReference>
<dbReference type="InterPro" id="IPR003960">
    <property type="entry name" value="ATPase_AAA_CS"/>
</dbReference>
<evidence type="ECO:0000256" key="2">
    <source>
        <dbReference type="ARBA" id="ARBA00022741"/>
    </source>
</evidence>
<dbReference type="Gene3D" id="3.40.50.300">
    <property type="entry name" value="P-loop containing nucleotide triphosphate hydrolases"/>
    <property type="match status" value="1"/>
</dbReference>
<reference evidence="7 8" key="1">
    <citation type="submission" date="2019-07" db="EMBL/GenBank/DDBJ databases">
        <title>Draft genome assembly of a fouling barnacle, Amphibalanus amphitrite (Darwin, 1854): The first reference genome for Thecostraca.</title>
        <authorList>
            <person name="Kim W."/>
        </authorList>
    </citation>
    <scope>NUCLEOTIDE SEQUENCE [LARGE SCALE GENOMIC DNA]</scope>
    <source>
        <strain evidence="7">SNU_AA5</strain>
        <tissue evidence="7">Soma without cirri and trophi</tissue>
    </source>
</reference>
<dbReference type="AlphaFoldDB" id="A0A6A4WY11"/>
<dbReference type="InterPro" id="IPR003959">
    <property type="entry name" value="ATPase_AAA_core"/>
</dbReference>
<dbReference type="OrthoDB" id="5421at2759"/>
<sequence>MPSVIFFDELDALAPARNSQQDHVYTTIVGALLTLLDGLEDRQQVVVIGATNRPDALDSALRRPGRFDREIFFPPPNLEARREILRISAPDGCSELLTWLSERTSGFCGADIALLIREAFLAAVKEAYPSIYNTAVKVDIDPTVKVMKRHYETALASFRPSGGRGMQEWREVVPEILHPLIDHDRQHLVDVISRRCPWLLPDKVKRGEICSQMRVLMCPDERYPEDPEYVSKSVLSAFADCNIWTMDDAYVMSLTCVDVMQLLSERIHDVGRHRSPTVLYMPRLEELEEALQLRVGTGLERLLGMLPRWAPLLVVLTSVQPYPALVEQQRAALATAHLHKVVRPGQPQRTAFFTTLLSHGRHLSERSIDQLVELTRGWSVQELGQLSVRVSQIRAETKHTPSVASLIKELTIERQLNSRRA</sequence>
<dbReference type="PANTHER" id="PTHR23069">
    <property type="entry name" value="AAA DOMAIN-CONTAINING"/>
    <property type="match status" value="1"/>
</dbReference>
<dbReference type="Proteomes" id="UP000440578">
    <property type="component" value="Unassembled WGS sequence"/>
</dbReference>
<dbReference type="InterPro" id="IPR041569">
    <property type="entry name" value="AAA_lid_3"/>
</dbReference>
<evidence type="ECO:0000313" key="8">
    <source>
        <dbReference type="Proteomes" id="UP000440578"/>
    </source>
</evidence>
<dbReference type="InterPro" id="IPR027417">
    <property type="entry name" value="P-loop_NTPase"/>
</dbReference>
<dbReference type="Gene3D" id="1.10.8.60">
    <property type="match status" value="1"/>
</dbReference>
<evidence type="ECO:0000256" key="1">
    <source>
        <dbReference type="ARBA" id="ARBA00006914"/>
    </source>
</evidence>
<comment type="caution">
    <text evidence="7">The sequence shown here is derived from an EMBL/GenBank/DDBJ whole genome shotgun (WGS) entry which is preliminary data.</text>
</comment>
<dbReference type="GO" id="GO:0016887">
    <property type="term" value="F:ATP hydrolysis activity"/>
    <property type="evidence" value="ECO:0007669"/>
    <property type="project" value="InterPro"/>
</dbReference>
<evidence type="ECO:0000259" key="5">
    <source>
        <dbReference type="Pfam" id="PF00004"/>
    </source>
</evidence>
<dbReference type="Pfam" id="PF00004">
    <property type="entry name" value="AAA"/>
    <property type="match status" value="1"/>
</dbReference>
<evidence type="ECO:0000259" key="6">
    <source>
        <dbReference type="Pfam" id="PF17862"/>
    </source>
</evidence>
<dbReference type="GO" id="GO:0006337">
    <property type="term" value="P:nucleosome disassembly"/>
    <property type="evidence" value="ECO:0007669"/>
    <property type="project" value="TreeGrafter"/>
</dbReference>
<keyword evidence="2 4" id="KW-0547">Nucleotide-binding</keyword>
<dbReference type="PROSITE" id="PS00674">
    <property type="entry name" value="AAA"/>
    <property type="match status" value="1"/>
</dbReference>
<dbReference type="PANTHER" id="PTHR23069:SF0">
    <property type="entry name" value="TAT-BINDING HOMOLOG 7"/>
    <property type="match status" value="1"/>
</dbReference>
<dbReference type="GO" id="GO:0006334">
    <property type="term" value="P:nucleosome assembly"/>
    <property type="evidence" value="ECO:0007669"/>
    <property type="project" value="TreeGrafter"/>
</dbReference>
<dbReference type="GO" id="GO:0042393">
    <property type="term" value="F:histone binding"/>
    <property type="evidence" value="ECO:0007669"/>
    <property type="project" value="TreeGrafter"/>
</dbReference>
<organism evidence="7 8">
    <name type="scientific">Amphibalanus amphitrite</name>
    <name type="common">Striped barnacle</name>
    <name type="synonym">Balanus amphitrite</name>
    <dbReference type="NCBI Taxonomy" id="1232801"/>
    <lineage>
        <taxon>Eukaryota</taxon>
        <taxon>Metazoa</taxon>
        <taxon>Ecdysozoa</taxon>
        <taxon>Arthropoda</taxon>
        <taxon>Crustacea</taxon>
        <taxon>Multicrustacea</taxon>
        <taxon>Cirripedia</taxon>
        <taxon>Thoracica</taxon>
        <taxon>Thoracicalcarea</taxon>
        <taxon>Balanomorpha</taxon>
        <taxon>Balanoidea</taxon>
        <taxon>Balanidae</taxon>
        <taxon>Amphibalaninae</taxon>
        <taxon>Amphibalanus</taxon>
    </lineage>
</organism>
<protein>
    <submittedName>
        <fullName evidence="7">ATPase family AAA domain-containing protein 2</fullName>
    </submittedName>
</protein>
<evidence type="ECO:0000256" key="4">
    <source>
        <dbReference type="RuleBase" id="RU003651"/>
    </source>
</evidence>
<keyword evidence="8" id="KW-1185">Reference proteome</keyword>
<dbReference type="GO" id="GO:0045815">
    <property type="term" value="P:transcription initiation-coupled chromatin remodeling"/>
    <property type="evidence" value="ECO:0007669"/>
    <property type="project" value="TreeGrafter"/>
</dbReference>
<dbReference type="Pfam" id="PF17862">
    <property type="entry name" value="AAA_lid_3"/>
    <property type="match status" value="1"/>
</dbReference>
<dbReference type="GO" id="GO:0005524">
    <property type="term" value="F:ATP binding"/>
    <property type="evidence" value="ECO:0007669"/>
    <property type="project" value="UniProtKB-KW"/>
</dbReference>
<accession>A0A6A4WY11</accession>
<keyword evidence="3 4" id="KW-0067">ATP-binding</keyword>
<proteinExistence type="inferred from homology"/>
<name>A0A6A4WY11_AMPAM</name>
<comment type="similarity">
    <text evidence="1 4">Belongs to the AAA ATPase family.</text>
</comment>
<gene>
    <name evidence="7" type="primary">Atad2</name>
    <name evidence="7" type="ORF">FJT64_021382</name>
</gene>